<feature type="compositionally biased region" description="Polar residues" evidence="1">
    <location>
        <begin position="38"/>
        <end position="49"/>
    </location>
</feature>
<organism evidence="2 3">
    <name type="scientific">Mytilus edulis</name>
    <name type="common">Blue mussel</name>
    <dbReference type="NCBI Taxonomy" id="6550"/>
    <lineage>
        <taxon>Eukaryota</taxon>
        <taxon>Metazoa</taxon>
        <taxon>Spiralia</taxon>
        <taxon>Lophotrochozoa</taxon>
        <taxon>Mollusca</taxon>
        <taxon>Bivalvia</taxon>
        <taxon>Autobranchia</taxon>
        <taxon>Pteriomorphia</taxon>
        <taxon>Mytilida</taxon>
        <taxon>Mytiloidea</taxon>
        <taxon>Mytilidae</taxon>
        <taxon>Mytilinae</taxon>
        <taxon>Mytilus</taxon>
    </lineage>
</organism>
<feature type="region of interest" description="Disordered" evidence="1">
    <location>
        <begin position="85"/>
        <end position="106"/>
    </location>
</feature>
<sequence length="604" mass="67594">MKPPKRPRNVPKKVSQQPAGPAKKFRKGKVPSTRGALSKSQNTTRTVQVSRAATDSNLAIARCPAINIVSDAHQEPPFVPFRIQDEMDTESPNGNEGDALDRPRGDLLPLTPQPGPSGVMSPANNNLGMLTVSNVSHGSGAGSLDTRLQVDQSPSYISSVFDPISSHIPVKIKEKIWNGEFIDLNVLLKSTRDLVNEQNLEGELVVKGGVLSLVNQKKSPIKSIYVWTSAFMIYGSVMLEKWPNKGLEFFKYMQTVRMAASRGYSGGWVHYDEQFRLRKVFSPFSSWGVVDMELWLLCVSTPNVSPSFNTGISNGNNHQSHSGNSSTSYTHLYSLGNSPINVDEVKKALKNYPHQEVARDLIQGLEAGFKLKYSGPRLPMDIDSKEMNGEKATIARDKILKEINLGSKAIWFVGSSIVYWAQTNAKTRYGGPNIGLQSRGVYIRWFGKRGMLWNDFNAKVSHAVDKFSPPAMIIIQLGSNDLVKVKSLELIQNIERDILRLHLLLPNTRIVWSEMLMRRYWHGATDGKAIERSRKRVNSAINNYALNDGHCVIQHPNIRAREMNLYRYDGTHLSDIGYDIYLNNIQGGIETFLSSQKIRRFPEV</sequence>
<feature type="compositionally biased region" description="Basic residues" evidence="1">
    <location>
        <begin position="1"/>
        <end position="11"/>
    </location>
</feature>
<dbReference type="PANTHER" id="PTHR35558">
    <property type="entry name" value="SGNH_HYDRO DOMAIN-CONTAINING PROTEIN"/>
    <property type="match status" value="1"/>
</dbReference>
<keyword evidence="3" id="KW-1185">Reference proteome</keyword>
<name>A0A8S3SXY8_MYTED</name>
<dbReference type="Gene3D" id="3.40.50.1110">
    <property type="entry name" value="SGNH hydrolase"/>
    <property type="match status" value="1"/>
</dbReference>
<dbReference type="PANTHER" id="PTHR35558:SF1">
    <property type="entry name" value="ENDONUCLEASE_EXONUCLEASE_PHOSPHATASE DOMAIN-CONTAINING PROTEIN"/>
    <property type="match status" value="1"/>
</dbReference>
<dbReference type="Proteomes" id="UP000683360">
    <property type="component" value="Unassembled WGS sequence"/>
</dbReference>
<dbReference type="OrthoDB" id="6090347at2759"/>
<comment type="caution">
    <text evidence="2">The sequence shown here is derived from an EMBL/GenBank/DDBJ whole genome shotgun (WGS) entry which is preliminary data.</text>
</comment>
<accession>A0A8S3SXY8</accession>
<proteinExistence type="predicted"/>
<dbReference type="SUPFAM" id="SSF52266">
    <property type="entry name" value="SGNH hydrolase"/>
    <property type="match status" value="1"/>
</dbReference>
<feature type="region of interest" description="Disordered" evidence="1">
    <location>
        <begin position="1"/>
        <end position="49"/>
    </location>
</feature>
<dbReference type="InterPro" id="IPR036514">
    <property type="entry name" value="SGNH_hydro_sf"/>
</dbReference>
<evidence type="ECO:0008006" key="4">
    <source>
        <dbReference type="Google" id="ProtNLM"/>
    </source>
</evidence>
<dbReference type="AlphaFoldDB" id="A0A8S3SXY8"/>
<evidence type="ECO:0000313" key="3">
    <source>
        <dbReference type="Proteomes" id="UP000683360"/>
    </source>
</evidence>
<dbReference type="CDD" id="cd00229">
    <property type="entry name" value="SGNH_hydrolase"/>
    <property type="match status" value="1"/>
</dbReference>
<reference evidence="2" key="1">
    <citation type="submission" date="2021-03" db="EMBL/GenBank/DDBJ databases">
        <authorList>
            <person name="Bekaert M."/>
        </authorList>
    </citation>
    <scope>NUCLEOTIDE SEQUENCE</scope>
</reference>
<gene>
    <name evidence="2" type="ORF">MEDL_39434</name>
</gene>
<evidence type="ECO:0000313" key="2">
    <source>
        <dbReference type="EMBL" id="CAG2226343.1"/>
    </source>
</evidence>
<dbReference type="EMBL" id="CAJPWZ010001893">
    <property type="protein sequence ID" value="CAG2226343.1"/>
    <property type="molecule type" value="Genomic_DNA"/>
</dbReference>
<evidence type="ECO:0000256" key="1">
    <source>
        <dbReference type="SAM" id="MobiDB-lite"/>
    </source>
</evidence>
<protein>
    <recommendedName>
        <fullName evidence="4">SGNH hydrolase-type esterase domain-containing protein</fullName>
    </recommendedName>
</protein>